<organism evidence="3 4">
    <name type="scientific">Saccharicrinis carchari</name>
    <dbReference type="NCBI Taxonomy" id="1168039"/>
    <lineage>
        <taxon>Bacteria</taxon>
        <taxon>Pseudomonadati</taxon>
        <taxon>Bacteroidota</taxon>
        <taxon>Bacteroidia</taxon>
        <taxon>Marinilabiliales</taxon>
        <taxon>Marinilabiliaceae</taxon>
        <taxon>Saccharicrinis</taxon>
    </lineage>
</organism>
<dbReference type="PANTHER" id="PTHR12526">
    <property type="entry name" value="GLYCOSYLTRANSFERASE"/>
    <property type="match status" value="1"/>
</dbReference>
<evidence type="ECO:0000259" key="1">
    <source>
        <dbReference type="Pfam" id="PF00534"/>
    </source>
</evidence>
<dbReference type="Proteomes" id="UP000319040">
    <property type="component" value="Unassembled WGS sequence"/>
</dbReference>
<dbReference type="InterPro" id="IPR028098">
    <property type="entry name" value="Glyco_trans_4-like_N"/>
</dbReference>
<keyword evidence="4" id="KW-1185">Reference proteome</keyword>
<dbReference type="PANTHER" id="PTHR12526:SF637">
    <property type="entry name" value="GLYCOSYLTRANSFERASE EPSF-RELATED"/>
    <property type="match status" value="1"/>
</dbReference>
<dbReference type="RefSeq" id="WP_142534363.1">
    <property type="nucleotide sequence ID" value="NZ_FXTB01000010.1"/>
</dbReference>
<evidence type="ECO:0000313" key="4">
    <source>
        <dbReference type="Proteomes" id="UP000319040"/>
    </source>
</evidence>
<proteinExistence type="predicted"/>
<name>A0A521EPA0_SACCC</name>
<dbReference type="OrthoDB" id="9768685at2"/>
<keyword evidence="3" id="KW-0808">Transferase</keyword>
<dbReference type="Pfam" id="PF00534">
    <property type="entry name" value="Glycos_transf_1"/>
    <property type="match status" value="1"/>
</dbReference>
<feature type="domain" description="Glycosyl transferase family 1" evidence="1">
    <location>
        <begin position="228"/>
        <end position="385"/>
    </location>
</feature>
<dbReference type="SUPFAM" id="SSF53756">
    <property type="entry name" value="UDP-Glycosyltransferase/glycogen phosphorylase"/>
    <property type="match status" value="1"/>
</dbReference>
<dbReference type="EMBL" id="FXTB01000010">
    <property type="protein sequence ID" value="SMO85745.1"/>
    <property type="molecule type" value="Genomic_DNA"/>
</dbReference>
<dbReference type="AlphaFoldDB" id="A0A521EPA0"/>
<feature type="domain" description="Glycosyltransferase subfamily 4-like N-terminal" evidence="2">
    <location>
        <begin position="13"/>
        <end position="215"/>
    </location>
</feature>
<evidence type="ECO:0000313" key="3">
    <source>
        <dbReference type="EMBL" id="SMO85745.1"/>
    </source>
</evidence>
<gene>
    <name evidence="3" type="ORF">SAMN06265379_11039</name>
</gene>
<dbReference type="Pfam" id="PF13439">
    <property type="entry name" value="Glyco_transf_4"/>
    <property type="match status" value="1"/>
</dbReference>
<dbReference type="GO" id="GO:0016757">
    <property type="term" value="F:glycosyltransferase activity"/>
    <property type="evidence" value="ECO:0007669"/>
    <property type="project" value="InterPro"/>
</dbReference>
<accession>A0A521EPA0</accession>
<evidence type="ECO:0000259" key="2">
    <source>
        <dbReference type="Pfam" id="PF13439"/>
    </source>
</evidence>
<reference evidence="3 4" key="1">
    <citation type="submission" date="2017-05" db="EMBL/GenBank/DDBJ databases">
        <authorList>
            <person name="Varghese N."/>
            <person name="Submissions S."/>
        </authorList>
    </citation>
    <scope>NUCLEOTIDE SEQUENCE [LARGE SCALE GENOMIC DNA]</scope>
    <source>
        <strain evidence="3 4">DSM 27040</strain>
    </source>
</reference>
<sequence>MKILQLCGKDFFGAGRAAYRLHMGLRDAGIDCQMWVGAKRTNDASVLDVYPGRLNKKWTKVFVKLEKLKIKFFAGGAMHMFSLGAPAHSLRKKIEKEKPDLIHLHWTNRGFMDLNTLRGIKIPVVISLHDMWWFTGGCHYDEECGRYIDACGLCPVLKKDGEQGLSLRHLKHKKEVLNTVDKLTFVGLSTWMRDCAAKSAITQGHRVINLPNGINISQFSPRNRKVCREKLALPRDKKLILFAAVGVLSEPRKGYKYISRALEQCNPDEYELVVIGEKSNENSVSGLKTHFLGEINDDSLLIEYISATDVSVVPSLQENLSNLIMESLACATPVVAFNIGGNGDMIIHRKNGYLAKEKDVDDLAGGIKFCCDTEHNKNLSQYAQQSIKERFNIQDVSKKYVQLYKTLCGES</sequence>
<dbReference type="Gene3D" id="3.40.50.2000">
    <property type="entry name" value="Glycogen Phosphorylase B"/>
    <property type="match status" value="2"/>
</dbReference>
<protein>
    <submittedName>
        <fullName evidence="3">Glycosyltransferase involved in cell wall bisynthesis</fullName>
    </submittedName>
</protein>
<dbReference type="InterPro" id="IPR001296">
    <property type="entry name" value="Glyco_trans_1"/>
</dbReference>